<keyword evidence="5 8" id="KW-1133">Transmembrane helix</keyword>
<dbReference type="EMBL" id="OZ034817">
    <property type="protein sequence ID" value="CAL1380908.1"/>
    <property type="molecule type" value="Genomic_DNA"/>
</dbReference>
<dbReference type="AlphaFoldDB" id="A0AAV2E577"/>
<protein>
    <submittedName>
        <fullName evidence="9">Uncharacterized protein</fullName>
    </submittedName>
</protein>
<evidence type="ECO:0000256" key="1">
    <source>
        <dbReference type="ARBA" id="ARBA00004141"/>
    </source>
</evidence>
<evidence type="ECO:0000256" key="3">
    <source>
        <dbReference type="ARBA" id="ARBA00022448"/>
    </source>
</evidence>
<dbReference type="PANTHER" id="PTHR31645">
    <property type="entry name" value="OLIGOPEPTIDE TRANSPORTER YGL114W-RELATED"/>
    <property type="match status" value="1"/>
</dbReference>
<comment type="similarity">
    <text evidence="2">Belongs to the YSL (TC 2.A.67.2) family.</text>
</comment>
<evidence type="ECO:0000313" key="10">
    <source>
        <dbReference type="Proteomes" id="UP001497516"/>
    </source>
</evidence>
<dbReference type="GO" id="GO:0035673">
    <property type="term" value="F:oligopeptide transmembrane transporter activity"/>
    <property type="evidence" value="ECO:0007669"/>
    <property type="project" value="InterPro"/>
</dbReference>
<evidence type="ECO:0000256" key="6">
    <source>
        <dbReference type="ARBA" id="ARBA00023136"/>
    </source>
</evidence>
<evidence type="ECO:0000256" key="5">
    <source>
        <dbReference type="ARBA" id="ARBA00022989"/>
    </source>
</evidence>
<dbReference type="GO" id="GO:0016020">
    <property type="term" value="C:membrane"/>
    <property type="evidence" value="ECO:0007669"/>
    <property type="project" value="UniProtKB-SubCell"/>
</dbReference>
<dbReference type="Proteomes" id="UP001497516">
    <property type="component" value="Chromosome 4"/>
</dbReference>
<feature type="region of interest" description="Disordered" evidence="7">
    <location>
        <begin position="1"/>
        <end position="34"/>
    </location>
</feature>
<dbReference type="Pfam" id="PF03169">
    <property type="entry name" value="OPT"/>
    <property type="match status" value="1"/>
</dbReference>
<dbReference type="PANTHER" id="PTHR31645:SF22">
    <property type="entry name" value="METAL-NICOTIANAMINE TRANSPORTER YSL7-RELATED"/>
    <property type="match status" value="1"/>
</dbReference>
<evidence type="ECO:0000256" key="4">
    <source>
        <dbReference type="ARBA" id="ARBA00022692"/>
    </source>
</evidence>
<accession>A0AAV2E577</accession>
<gene>
    <name evidence="9" type="ORF">LTRI10_LOCUS22324</name>
</gene>
<evidence type="ECO:0000256" key="7">
    <source>
        <dbReference type="SAM" id="MobiDB-lite"/>
    </source>
</evidence>
<feature type="compositionally biased region" description="Polar residues" evidence="7">
    <location>
        <begin position="17"/>
        <end position="31"/>
    </location>
</feature>
<keyword evidence="4 8" id="KW-0812">Transmembrane</keyword>
<feature type="transmembrane region" description="Helical" evidence="8">
    <location>
        <begin position="81"/>
        <end position="101"/>
    </location>
</feature>
<dbReference type="InterPro" id="IPR004813">
    <property type="entry name" value="OPT"/>
</dbReference>
<sequence>MGYTTSSIVKTRPSPPFSQSLPAVETQSSTTLPPPLSYDEKKYTELFLKDQIQIWIFVGGYISIAIVSAIILPRIFHQLSWYHIVVIYTIAPVLAFCNAYGQTGRVILHGKQATEYGASSH</sequence>
<keyword evidence="3" id="KW-0813">Transport</keyword>
<reference evidence="9 10" key="1">
    <citation type="submission" date="2024-04" db="EMBL/GenBank/DDBJ databases">
        <authorList>
            <person name="Fracassetti M."/>
        </authorList>
    </citation>
    <scope>NUCLEOTIDE SEQUENCE [LARGE SCALE GENOMIC DNA]</scope>
</reference>
<evidence type="ECO:0000256" key="2">
    <source>
        <dbReference type="ARBA" id="ARBA00010276"/>
    </source>
</evidence>
<feature type="transmembrane region" description="Helical" evidence="8">
    <location>
        <begin position="54"/>
        <end position="75"/>
    </location>
</feature>
<dbReference type="InterPro" id="IPR045035">
    <property type="entry name" value="YSL-like"/>
</dbReference>
<comment type="subcellular location">
    <subcellularLocation>
        <location evidence="1">Membrane</location>
        <topology evidence="1">Multi-pass membrane protein</topology>
    </subcellularLocation>
</comment>
<evidence type="ECO:0000313" key="9">
    <source>
        <dbReference type="EMBL" id="CAL1380908.1"/>
    </source>
</evidence>
<proteinExistence type="inferred from homology"/>
<evidence type="ECO:0000256" key="8">
    <source>
        <dbReference type="SAM" id="Phobius"/>
    </source>
</evidence>
<name>A0AAV2E577_9ROSI</name>
<keyword evidence="6 8" id="KW-0472">Membrane</keyword>
<organism evidence="9 10">
    <name type="scientific">Linum trigynum</name>
    <dbReference type="NCBI Taxonomy" id="586398"/>
    <lineage>
        <taxon>Eukaryota</taxon>
        <taxon>Viridiplantae</taxon>
        <taxon>Streptophyta</taxon>
        <taxon>Embryophyta</taxon>
        <taxon>Tracheophyta</taxon>
        <taxon>Spermatophyta</taxon>
        <taxon>Magnoliopsida</taxon>
        <taxon>eudicotyledons</taxon>
        <taxon>Gunneridae</taxon>
        <taxon>Pentapetalae</taxon>
        <taxon>rosids</taxon>
        <taxon>fabids</taxon>
        <taxon>Malpighiales</taxon>
        <taxon>Linaceae</taxon>
        <taxon>Linum</taxon>
    </lineage>
</organism>
<keyword evidence="10" id="KW-1185">Reference proteome</keyword>